<protein>
    <recommendedName>
        <fullName evidence="8">Ubiquinone biosynthesis protein</fullName>
    </recommendedName>
</protein>
<dbReference type="UniPathway" id="UPA00232"/>
<comment type="similarity">
    <text evidence="3 8">Belongs to the COQ9 family.</text>
</comment>
<dbReference type="InterPro" id="IPR012762">
    <property type="entry name" value="Ubiq_biosynth_COQ9"/>
</dbReference>
<accession>A0A2G5HTU0</accession>
<gene>
    <name evidence="10" type="ORF">CB0940_10773</name>
</gene>
<dbReference type="AlphaFoldDB" id="A0A2G5HTU0"/>
<keyword evidence="5" id="KW-0809">Transit peptide</keyword>
<keyword evidence="6 8" id="KW-0446">Lipid-binding</keyword>
<dbReference type="EMBL" id="LKMD01000103">
    <property type="protein sequence ID" value="PIA95946.1"/>
    <property type="molecule type" value="Genomic_DNA"/>
</dbReference>
<evidence type="ECO:0000256" key="5">
    <source>
        <dbReference type="ARBA" id="ARBA00022946"/>
    </source>
</evidence>
<keyword evidence="7 8" id="KW-0496">Mitochondrion</keyword>
<evidence type="ECO:0000256" key="8">
    <source>
        <dbReference type="RuleBase" id="RU366063"/>
    </source>
</evidence>
<dbReference type="PANTHER" id="PTHR21427">
    <property type="entry name" value="UBIQUINONE BIOSYNTHESIS PROTEIN COQ9, MITOCHONDRIAL"/>
    <property type="match status" value="1"/>
</dbReference>
<proteinExistence type="inferred from homology"/>
<evidence type="ECO:0000256" key="2">
    <source>
        <dbReference type="ARBA" id="ARBA00004749"/>
    </source>
</evidence>
<dbReference type="InterPro" id="IPR013718">
    <property type="entry name" value="COQ9_C"/>
</dbReference>
<comment type="function">
    <text evidence="8">Membrane-associated protein that warps the membrane surface to access and bind aromatic isoprenes with high specificity, including ubiquinone (CoQ) isoprene intermediates and presents them directly to Coq7, therefore facilitating the Coq7-mediated hydroxylase step. Participates in the biosynthesis of coenzyme Q, also named ubiquinone, an essential lipid-soluble electron transporter for aerobic cellular respiration.</text>
</comment>
<sequence length="265" mass="29651">MSINGNTMSLRTILRMPRALRPILLQQARCPLQRSCYHSYEHPEPPPYPEPADSILASALAHVPAKGFTTEALTLGAKDQGYLDITASNLFPKGQFELIRYYLTTERLGLKNYIQFPEPASSQHKPPGTGQKVRSLVLARLQRNIDTQILPHWSQALGHMSLAENIPASLKELGLLSDEIWFLAGDKSVDSSWYTKRASLSAVYAATEMFQTKDQSTEFKDTEEFLDRRLEEIRTVGGFVGGFRQWAGFQAGAVVNLLRSKGVRV</sequence>
<evidence type="ECO:0000256" key="3">
    <source>
        <dbReference type="ARBA" id="ARBA00010766"/>
    </source>
</evidence>
<dbReference type="GO" id="GO:0006744">
    <property type="term" value="P:ubiquinone biosynthetic process"/>
    <property type="evidence" value="ECO:0007669"/>
    <property type="project" value="UniProtKB-UniRule"/>
</dbReference>
<reference evidence="10 11" key="1">
    <citation type="submission" date="2015-10" db="EMBL/GenBank/DDBJ databases">
        <title>The cercosporin biosynthetic gene cluster was horizontally transferred to several fungal lineages and shown to be expanded in Cercospora beticola based on microsynteny with recipient genomes.</title>
        <authorList>
            <person name="De Jonge R."/>
            <person name="Ebert M.K."/>
            <person name="Suttle J.C."/>
            <person name="Jurick Ii W.M."/>
            <person name="Secor G.A."/>
            <person name="Thomma B.P."/>
            <person name="Van De Peer Y."/>
            <person name="Bolton M.D."/>
        </authorList>
    </citation>
    <scope>NUCLEOTIDE SEQUENCE [LARGE SCALE GENOMIC DNA]</scope>
    <source>
        <strain evidence="10 11">09-40</strain>
    </source>
</reference>
<dbReference type="NCBIfam" id="TIGR02396">
    <property type="entry name" value="diverge_rpsU"/>
    <property type="match status" value="1"/>
</dbReference>
<dbReference type="Gene3D" id="1.10.357.10">
    <property type="entry name" value="Tetracycline Repressor, domain 2"/>
    <property type="match status" value="1"/>
</dbReference>
<organism evidence="10 11">
    <name type="scientific">Cercospora beticola</name>
    <name type="common">Sugarbeet leaf spot fungus</name>
    <dbReference type="NCBI Taxonomy" id="122368"/>
    <lineage>
        <taxon>Eukaryota</taxon>
        <taxon>Fungi</taxon>
        <taxon>Dikarya</taxon>
        <taxon>Ascomycota</taxon>
        <taxon>Pezizomycotina</taxon>
        <taxon>Dothideomycetes</taxon>
        <taxon>Dothideomycetidae</taxon>
        <taxon>Mycosphaerellales</taxon>
        <taxon>Mycosphaerellaceae</taxon>
        <taxon>Cercospora</taxon>
    </lineage>
</organism>
<dbReference type="GO" id="GO:0005743">
    <property type="term" value="C:mitochondrial inner membrane"/>
    <property type="evidence" value="ECO:0007669"/>
    <property type="project" value="TreeGrafter"/>
</dbReference>
<dbReference type="Proteomes" id="UP000230605">
    <property type="component" value="Chromosome 8"/>
</dbReference>
<dbReference type="GO" id="GO:0008289">
    <property type="term" value="F:lipid binding"/>
    <property type="evidence" value="ECO:0007669"/>
    <property type="project" value="UniProtKB-UniRule"/>
</dbReference>
<keyword evidence="10" id="KW-0830">Ubiquinone</keyword>
<evidence type="ECO:0000313" key="11">
    <source>
        <dbReference type="Proteomes" id="UP000230605"/>
    </source>
</evidence>
<dbReference type="OrthoDB" id="619536at2759"/>
<dbReference type="FunFam" id="1.10.357.10:FF:000004">
    <property type="entry name" value="Ubiquinone biosynthesis protein COQ9, mitochondrial"/>
    <property type="match status" value="1"/>
</dbReference>
<evidence type="ECO:0000256" key="4">
    <source>
        <dbReference type="ARBA" id="ARBA00022688"/>
    </source>
</evidence>
<keyword evidence="4 8" id="KW-0831">Ubiquinone biosynthesis</keyword>
<evidence type="ECO:0000259" key="9">
    <source>
        <dbReference type="Pfam" id="PF08511"/>
    </source>
</evidence>
<evidence type="ECO:0000256" key="7">
    <source>
        <dbReference type="ARBA" id="ARBA00023128"/>
    </source>
</evidence>
<evidence type="ECO:0000256" key="6">
    <source>
        <dbReference type="ARBA" id="ARBA00023121"/>
    </source>
</evidence>
<evidence type="ECO:0000313" key="10">
    <source>
        <dbReference type="EMBL" id="PIA95946.1"/>
    </source>
</evidence>
<name>A0A2G5HTU0_CERBT</name>
<comment type="caution">
    <text evidence="10">The sequence shown here is derived from an EMBL/GenBank/DDBJ whole genome shotgun (WGS) entry which is preliminary data.</text>
</comment>
<feature type="domain" description="COQ9 C-terminal" evidence="9">
    <location>
        <begin position="166"/>
        <end position="236"/>
    </location>
</feature>
<evidence type="ECO:0000256" key="1">
    <source>
        <dbReference type="ARBA" id="ARBA00004173"/>
    </source>
</evidence>
<comment type="subcellular location">
    <subcellularLocation>
        <location evidence="1 8">Mitochondrion</location>
    </subcellularLocation>
</comment>
<comment type="pathway">
    <text evidence="2 8">Cofactor biosynthesis; ubiquinone biosynthesis.</text>
</comment>
<dbReference type="PANTHER" id="PTHR21427:SF19">
    <property type="entry name" value="UBIQUINONE BIOSYNTHESIS PROTEIN COQ9, MITOCHONDRIAL"/>
    <property type="match status" value="1"/>
</dbReference>
<dbReference type="Pfam" id="PF08511">
    <property type="entry name" value="COQ9"/>
    <property type="match status" value="1"/>
</dbReference>